<comment type="cofactor">
    <cofactor evidence="1">
        <name>Zn(2+)</name>
        <dbReference type="ChEBI" id="CHEBI:29105"/>
    </cofactor>
</comment>
<sequence length="375" mass="39037">MPCSVASGAVDLFLELAALETPPGRERPAADRCLEYLRELGLDPREDDAAARLDGDTGNIHVRLEPTGPGTPLFFCAHLDTVPPEAPVEPILVNGVITNRHDAILGADNKATVAGMLDGLRRLLAEGRPHAGVELVLTPQEEIGLLGVKAFDVEALAARVGYVYDHGGPVGGMVMAAPSQKTIDLRFLGRASHSGIAPEEGRSAVAAAGRAIAAMRLGRIDEGTTANVGTIHGGIARNVVPSLCTLKAEVRGLDPARCAEETTHLLTAAATAAAAEGCSVETSVVDEYTAYRFRRGDPAVRLARQALEAAGLRVYDLLSGGGADAHVFNARGLSCLNLTSGMEKIHTAEEQIAVADVDALSELTVELVRAAADGG</sequence>
<dbReference type="PANTHER" id="PTHR42994:SF2">
    <property type="entry name" value="PEPTIDASE"/>
    <property type="match status" value="1"/>
</dbReference>
<evidence type="ECO:0000256" key="2">
    <source>
        <dbReference type="ARBA" id="ARBA00022833"/>
    </source>
</evidence>
<organism evidence="4">
    <name type="scientific">uncultured Thermoleophilia bacterium</name>
    <dbReference type="NCBI Taxonomy" id="1497501"/>
    <lineage>
        <taxon>Bacteria</taxon>
        <taxon>Bacillati</taxon>
        <taxon>Actinomycetota</taxon>
        <taxon>Thermoleophilia</taxon>
        <taxon>environmental samples</taxon>
    </lineage>
</organism>
<dbReference type="EC" id="3.4.11.-" evidence="4"/>
<proteinExistence type="predicted"/>
<gene>
    <name evidence="4" type="ORF">AVDCRST_MAG79-1674</name>
</gene>
<evidence type="ECO:0000313" key="4">
    <source>
        <dbReference type="EMBL" id="CAA9539006.1"/>
    </source>
</evidence>
<dbReference type="AlphaFoldDB" id="A0A6J4U2K7"/>
<dbReference type="Pfam" id="PF01546">
    <property type="entry name" value="Peptidase_M20"/>
    <property type="match status" value="1"/>
</dbReference>
<protein>
    <submittedName>
        <fullName evidence="4">Peptidase T</fullName>
        <ecNumber evidence="4">3.4.11.-</ecNumber>
    </submittedName>
</protein>
<dbReference type="Pfam" id="PF07687">
    <property type="entry name" value="M20_dimer"/>
    <property type="match status" value="1"/>
</dbReference>
<dbReference type="InterPro" id="IPR036264">
    <property type="entry name" value="Bact_exopeptidase_dim_dom"/>
</dbReference>
<dbReference type="PANTHER" id="PTHR42994">
    <property type="entry name" value="PEPTIDASE T"/>
    <property type="match status" value="1"/>
</dbReference>
<evidence type="ECO:0000256" key="1">
    <source>
        <dbReference type="ARBA" id="ARBA00001947"/>
    </source>
</evidence>
<dbReference type="InterPro" id="IPR010162">
    <property type="entry name" value="PepT-like"/>
</dbReference>
<dbReference type="SUPFAM" id="SSF53187">
    <property type="entry name" value="Zn-dependent exopeptidases"/>
    <property type="match status" value="1"/>
</dbReference>
<keyword evidence="4" id="KW-0378">Hydrolase</keyword>
<evidence type="ECO:0000259" key="3">
    <source>
        <dbReference type="Pfam" id="PF07687"/>
    </source>
</evidence>
<keyword evidence="4" id="KW-0031">Aminopeptidase</keyword>
<name>A0A6J4U2K7_9ACTN</name>
<reference evidence="4" key="1">
    <citation type="submission" date="2020-02" db="EMBL/GenBank/DDBJ databases">
        <authorList>
            <person name="Meier V. D."/>
        </authorList>
    </citation>
    <scope>NUCLEOTIDE SEQUENCE</scope>
    <source>
        <strain evidence="4">AVDCRST_MAG79</strain>
    </source>
</reference>
<dbReference type="InterPro" id="IPR011650">
    <property type="entry name" value="Peptidase_M20_dimer"/>
</dbReference>
<dbReference type="Gene3D" id="3.40.630.10">
    <property type="entry name" value="Zn peptidases"/>
    <property type="match status" value="1"/>
</dbReference>
<keyword evidence="2" id="KW-0862">Zinc</keyword>
<accession>A0A6J4U2K7</accession>
<keyword evidence="4" id="KW-0645">Protease</keyword>
<dbReference type="Gene3D" id="3.30.70.360">
    <property type="match status" value="1"/>
</dbReference>
<dbReference type="InterPro" id="IPR002933">
    <property type="entry name" value="Peptidase_M20"/>
</dbReference>
<feature type="domain" description="Peptidase M20 dimerisation" evidence="3">
    <location>
        <begin position="182"/>
        <end position="276"/>
    </location>
</feature>
<dbReference type="EMBL" id="CADCWC010000251">
    <property type="protein sequence ID" value="CAA9539006.1"/>
    <property type="molecule type" value="Genomic_DNA"/>
</dbReference>
<dbReference type="GO" id="GO:0004177">
    <property type="term" value="F:aminopeptidase activity"/>
    <property type="evidence" value="ECO:0007669"/>
    <property type="project" value="UniProtKB-KW"/>
</dbReference>
<dbReference type="NCBIfam" id="TIGR01883">
    <property type="entry name" value="PepT-like"/>
    <property type="match status" value="1"/>
</dbReference>
<dbReference type="SUPFAM" id="SSF55031">
    <property type="entry name" value="Bacterial exopeptidase dimerisation domain"/>
    <property type="match status" value="1"/>
</dbReference>